<protein>
    <recommendedName>
        <fullName evidence="3">Flagellin</fullName>
    </recommendedName>
</protein>
<keyword evidence="2" id="KW-1185">Reference proteome</keyword>
<dbReference type="AlphaFoldDB" id="A0A1M5YKX6"/>
<dbReference type="RefSeq" id="WP_073603510.1">
    <property type="nucleotide sequence ID" value="NZ_FQXZ01000015.1"/>
</dbReference>
<evidence type="ECO:0008006" key="3">
    <source>
        <dbReference type="Google" id="ProtNLM"/>
    </source>
</evidence>
<gene>
    <name evidence="1" type="ORF">VA7868_01814</name>
</gene>
<sequence length="347" mass="37796">MAVSTVEVRAHGIRLTGQGQTSISPSRASDTGVSALRGYRQPKAEVSSYSLSGVMLTQGQQHATSVQIATQTLQSVGKTLTGIKRTLTPALQYGVNASSSASLKESLSAAKAQITQVLEQARFDGKRVVDNELRLKLDRADIRRFSVPGLNINRSTDKAEQIRLDFPQGGSVMIQFDGQSDGQKAVKMLDRSLLPMGMRASVSENGDIIFEAKESSYQQMQQKVMVSGQGYRFPAGQPNALTLKSEPDGIAELKFDLSSRDGIKKTISSVNQHLQQVQSSLQDARQFYTDLSAQMNSLRSETQTISGAETEQMLTSFSAASQRFTSVYQALNAQANVRRHTVVALLR</sequence>
<dbReference type="EMBL" id="FQXZ01000015">
    <property type="protein sequence ID" value="SHI12538.1"/>
    <property type="molecule type" value="Genomic_DNA"/>
</dbReference>
<name>A0A1M5YKX6_9VIBR</name>
<proteinExistence type="predicted"/>
<dbReference type="STRING" id="1216006.VA7868_01814"/>
<dbReference type="OrthoDB" id="5850540at2"/>
<evidence type="ECO:0000313" key="2">
    <source>
        <dbReference type="Proteomes" id="UP000184608"/>
    </source>
</evidence>
<evidence type="ECO:0000313" key="1">
    <source>
        <dbReference type="EMBL" id="SHI12538.1"/>
    </source>
</evidence>
<accession>A0A1M5YKX6</accession>
<dbReference type="SUPFAM" id="SSF64518">
    <property type="entry name" value="Phase 1 flagellin"/>
    <property type="match status" value="1"/>
</dbReference>
<organism evidence="1 2">
    <name type="scientific">Vibrio aerogenes CECT 7868</name>
    <dbReference type="NCBI Taxonomy" id="1216006"/>
    <lineage>
        <taxon>Bacteria</taxon>
        <taxon>Pseudomonadati</taxon>
        <taxon>Pseudomonadota</taxon>
        <taxon>Gammaproteobacteria</taxon>
        <taxon>Vibrionales</taxon>
        <taxon>Vibrionaceae</taxon>
        <taxon>Vibrio</taxon>
    </lineage>
</organism>
<dbReference type="Proteomes" id="UP000184608">
    <property type="component" value="Unassembled WGS sequence"/>
</dbReference>
<reference evidence="1 2" key="1">
    <citation type="submission" date="2016-11" db="EMBL/GenBank/DDBJ databases">
        <authorList>
            <person name="Jaros S."/>
            <person name="Januszkiewicz K."/>
            <person name="Wedrychowicz H."/>
        </authorList>
    </citation>
    <scope>NUCLEOTIDE SEQUENCE [LARGE SCALE GENOMIC DNA]</scope>
    <source>
        <strain evidence="1 2">CECT 7868</strain>
    </source>
</reference>
<dbReference type="Gene3D" id="1.20.1330.10">
    <property type="entry name" value="f41 fragment of flagellin, N-terminal domain"/>
    <property type="match status" value="1"/>
</dbReference>